<dbReference type="Pfam" id="PF01177">
    <property type="entry name" value="Asp_Glu_race"/>
    <property type="match status" value="1"/>
</dbReference>
<dbReference type="Gene3D" id="3.40.50.12500">
    <property type="match status" value="1"/>
</dbReference>
<reference evidence="2 3" key="1">
    <citation type="submission" date="2023-06" db="EMBL/GenBank/DDBJ databases">
        <title>Sporosarcina sp. nov., isolated from Korean traditional fermented seafood 'Jeotgal'.</title>
        <authorList>
            <person name="Yang A.I."/>
            <person name="Shin N.-R."/>
        </authorList>
    </citation>
    <scope>NUCLEOTIDE SEQUENCE [LARGE SCALE GENOMIC DNA]</scope>
    <source>
        <strain evidence="2 3">KCTC43456</strain>
    </source>
</reference>
<comment type="caution">
    <text evidence="2">The sequence shown here is derived from an EMBL/GenBank/DDBJ whole genome shotgun (WGS) entry which is preliminary data.</text>
</comment>
<name>A0AAW9A5K3_9BACL</name>
<dbReference type="Proteomes" id="UP001271648">
    <property type="component" value="Unassembled WGS sequence"/>
</dbReference>
<sequence length="218" mass="23813">MSKKIGLVHATMNSVEPILHAFRTLHPEVDLINVMDEGLIWELNETNQITHSMTRRLIDIASKAEEAGADAILLTCSSFSPYVPGFKHLFKVPILSSDESMLNEAVKFGGKIGVIATVEKAGPTTTNLLYETAKEQGKTIEVETVVIKEAFQALQKGNQTEHNELIHAEINRLSNSCDVILLAQYSMARALDTYERGEIPILTGPEVSANAIVALAGE</sequence>
<keyword evidence="3" id="KW-1185">Reference proteome</keyword>
<dbReference type="InterPro" id="IPR053714">
    <property type="entry name" value="Iso_Racemase_Enz_sf"/>
</dbReference>
<organism evidence="2 3">
    <name type="scientific">Sporosarcina thermotolerans</name>
    <dbReference type="NCBI Taxonomy" id="633404"/>
    <lineage>
        <taxon>Bacteria</taxon>
        <taxon>Bacillati</taxon>
        <taxon>Bacillota</taxon>
        <taxon>Bacilli</taxon>
        <taxon>Bacillales</taxon>
        <taxon>Caryophanaceae</taxon>
        <taxon>Sporosarcina</taxon>
    </lineage>
</organism>
<dbReference type="InterPro" id="IPR015942">
    <property type="entry name" value="Asp/Glu/hydantoin_racemase"/>
</dbReference>
<dbReference type="EMBL" id="JAUBDJ010000002">
    <property type="protein sequence ID" value="MDW0116199.1"/>
    <property type="molecule type" value="Genomic_DNA"/>
</dbReference>
<protein>
    <submittedName>
        <fullName evidence="2">Aspartate/glutamate racemase family protein</fullName>
    </submittedName>
</protein>
<evidence type="ECO:0000313" key="3">
    <source>
        <dbReference type="Proteomes" id="UP001271648"/>
    </source>
</evidence>
<accession>A0AAW9A5K3</accession>
<dbReference type="RefSeq" id="WP_317940306.1">
    <property type="nucleotide sequence ID" value="NZ_JAUBDJ010000002.1"/>
</dbReference>
<proteinExistence type="inferred from homology"/>
<comment type="similarity">
    <text evidence="1">Belongs to the HyuE racemase family.</text>
</comment>
<evidence type="ECO:0000313" key="2">
    <source>
        <dbReference type="EMBL" id="MDW0116199.1"/>
    </source>
</evidence>
<dbReference type="AlphaFoldDB" id="A0AAW9A5K3"/>
<gene>
    <name evidence="2" type="ORF">QTL97_04585</name>
</gene>
<evidence type="ECO:0000256" key="1">
    <source>
        <dbReference type="ARBA" id="ARBA00038414"/>
    </source>
</evidence>
<dbReference type="GO" id="GO:0047661">
    <property type="term" value="F:amino-acid racemase activity"/>
    <property type="evidence" value="ECO:0007669"/>
    <property type="project" value="InterPro"/>
</dbReference>